<dbReference type="Proteomes" id="UP000634608">
    <property type="component" value="Unassembled WGS sequence"/>
</dbReference>
<dbReference type="RefSeq" id="WP_017816978.1">
    <property type="nucleotide sequence ID" value="NZ_CP038644.1"/>
</dbReference>
<dbReference type="EMBL" id="JACSVK010000241">
    <property type="protein sequence ID" value="MBD0222182.1"/>
    <property type="molecule type" value="Genomic_DNA"/>
</dbReference>
<dbReference type="Proteomes" id="UP000470018">
    <property type="component" value="Unassembled WGS sequence"/>
</dbReference>
<accession>A0A5R9HGA1</accession>
<evidence type="ECO:0000313" key="1">
    <source>
        <dbReference type="EMBL" id="MBD0222182.1"/>
    </source>
</evidence>
<reference evidence="2 3" key="1">
    <citation type="submission" date="2020-02" db="EMBL/GenBank/DDBJ databases">
        <title>Whole genome shot-gun sequencing of clinical Carbapenem resistant A. baumannii.</title>
        <authorList>
            <person name="Veeraraghavan B."/>
            <person name="Mathur P."/>
            <person name="Vijayakumar S."/>
            <person name="Vasudevan K."/>
            <person name="Lincy M."/>
            <person name="Kirubananthan A."/>
        </authorList>
    </citation>
    <scope>NUCLEOTIDE SEQUENCE [LARGE SCALE GENOMIC DNA]</scope>
    <source>
        <strain evidence="2 3">SP816</strain>
    </source>
</reference>
<evidence type="ECO:0000313" key="2">
    <source>
        <dbReference type="EMBL" id="NDW43258.1"/>
    </source>
</evidence>
<comment type="caution">
    <text evidence="2">The sequence shown here is derived from an EMBL/GenBank/DDBJ whole genome shotgun (WGS) entry which is preliminary data.</text>
</comment>
<reference evidence="1" key="2">
    <citation type="submission" date="2020-08" db="EMBL/GenBank/DDBJ databases">
        <title>Diversity of carbapenem-resistant Acinetobacter baumannii and bacteriophage-mediated spread of the Oxa23 carbapenemase.</title>
        <authorList>
            <person name="Abouelfetouh A."/>
            <person name="Mattock J."/>
            <person name="Turner D."/>
            <person name="Li E."/>
            <person name="Evans B.A."/>
        </authorList>
    </citation>
    <scope>NUCLEOTIDE SEQUENCE</scope>
    <source>
        <strain evidence="1">A86</strain>
    </source>
</reference>
<dbReference type="AlphaFoldDB" id="A0A5R9HGA1"/>
<sequence>MIDLNQELEDFDAYFFKRHGELPLDPTSEEYANKSYLKHEMFKAWKARAKAQTVPDTHILIPKEPNRKTIMAMACVCLGPVGSGPEFLTLKEAKDVYSALVDKESGAAE</sequence>
<evidence type="ECO:0000313" key="3">
    <source>
        <dbReference type="Proteomes" id="UP000470018"/>
    </source>
</evidence>
<protein>
    <submittedName>
        <fullName evidence="2">Uncharacterized protein</fullName>
    </submittedName>
</protein>
<name>A0A5R9HGA1_ACIBA</name>
<dbReference type="EMBL" id="JAAGTY010000048">
    <property type="protein sequence ID" value="NDW43258.1"/>
    <property type="molecule type" value="Genomic_DNA"/>
</dbReference>
<gene>
    <name evidence="2" type="ORF">G3N53_19515</name>
    <name evidence="1" type="ORF">IAG11_20280</name>
</gene>
<organism evidence="2 3">
    <name type="scientific">Acinetobacter baumannii</name>
    <dbReference type="NCBI Taxonomy" id="470"/>
    <lineage>
        <taxon>Bacteria</taxon>
        <taxon>Pseudomonadati</taxon>
        <taxon>Pseudomonadota</taxon>
        <taxon>Gammaproteobacteria</taxon>
        <taxon>Moraxellales</taxon>
        <taxon>Moraxellaceae</taxon>
        <taxon>Acinetobacter</taxon>
        <taxon>Acinetobacter calcoaceticus/baumannii complex</taxon>
    </lineage>
</organism>
<proteinExistence type="predicted"/>